<dbReference type="Proteomes" id="UP000006038">
    <property type="component" value="Chromosome 4"/>
</dbReference>
<organism evidence="2">
    <name type="scientific">Oryza brachyantha</name>
    <name type="common">malo sina</name>
    <dbReference type="NCBI Taxonomy" id="4533"/>
    <lineage>
        <taxon>Eukaryota</taxon>
        <taxon>Viridiplantae</taxon>
        <taxon>Streptophyta</taxon>
        <taxon>Embryophyta</taxon>
        <taxon>Tracheophyta</taxon>
        <taxon>Spermatophyta</taxon>
        <taxon>Magnoliopsida</taxon>
        <taxon>Liliopsida</taxon>
        <taxon>Poales</taxon>
        <taxon>Poaceae</taxon>
        <taxon>BOP clade</taxon>
        <taxon>Oryzoideae</taxon>
        <taxon>Oryzeae</taxon>
        <taxon>Oryzinae</taxon>
        <taxon>Oryza</taxon>
    </lineage>
</organism>
<proteinExistence type="predicted"/>
<sequence length="124" mass="13382">MLNTQKITCQIHVLSLFNENQVRDHNPGRHDVVIKSVGEASGRKELDEFVTDAFDGPYREAVSALSKPEESKAPLLAATADRAPARLLSLLLAHRRPPEPACPLPPPSAPASATVHRLPLPAPS</sequence>
<feature type="compositionally biased region" description="Pro residues" evidence="1">
    <location>
        <begin position="99"/>
        <end position="109"/>
    </location>
</feature>
<evidence type="ECO:0000313" key="3">
    <source>
        <dbReference type="Proteomes" id="UP000006038"/>
    </source>
</evidence>
<reference evidence="2" key="1">
    <citation type="journal article" date="2013" name="Nat. Commun.">
        <title>Whole-genome sequencing of Oryza brachyantha reveals mechanisms underlying Oryza genome evolution.</title>
        <authorList>
            <person name="Chen J."/>
            <person name="Huang Q."/>
            <person name="Gao D."/>
            <person name="Wang J."/>
            <person name="Lang Y."/>
            <person name="Liu T."/>
            <person name="Li B."/>
            <person name="Bai Z."/>
            <person name="Luis Goicoechea J."/>
            <person name="Liang C."/>
            <person name="Chen C."/>
            <person name="Zhang W."/>
            <person name="Sun S."/>
            <person name="Liao Y."/>
            <person name="Zhang X."/>
            <person name="Yang L."/>
            <person name="Song C."/>
            <person name="Wang M."/>
            <person name="Shi J."/>
            <person name="Liu G."/>
            <person name="Liu J."/>
            <person name="Zhou H."/>
            <person name="Zhou W."/>
            <person name="Yu Q."/>
            <person name="An N."/>
            <person name="Chen Y."/>
            <person name="Cai Q."/>
            <person name="Wang B."/>
            <person name="Liu B."/>
            <person name="Min J."/>
            <person name="Huang Y."/>
            <person name="Wu H."/>
            <person name="Li Z."/>
            <person name="Zhang Y."/>
            <person name="Yin Y."/>
            <person name="Song W."/>
            <person name="Jiang J."/>
            <person name="Jackson S.A."/>
            <person name="Wing R.A."/>
            <person name="Wang J."/>
            <person name="Chen M."/>
        </authorList>
    </citation>
    <scope>NUCLEOTIDE SEQUENCE [LARGE SCALE GENOMIC DNA]</scope>
    <source>
        <strain evidence="2">cv. IRGC 101232</strain>
    </source>
</reference>
<evidence type="ECO:0000256" key="1">
    <source>
        <dbReference type="SAM" id="MobiDB-lite"/>
    </source>
</evidence>
<dbReference type="HOGENOM" id="CLU_2007447_0_0_1"/>
<feature type="region of interest" description="Disordered" evidence="1">
    <location>
        <begin position="96"/>
        <end position="124"/>
    </location>
</feature>
<reference evidence="2" key="2">
    <citation type="submission" date="2013-04" db="UniProtKB">
        <authorList>
            <consortium name="EnsemblPlants"/>
        </authorList>
    </citation>
    <scope>IDENTIFICATION</scope>
</reference>
<accession>J3LZY2</accession>
<keyword evidence="3" id="KW-1185">Reference proteome</keyword>
<dbReference type="Gramene" id="OB04G27070.1">
    <property type="protein sequence ID" value="OB04G27070.1"/>
    <property type="gene ID" value="OB04G27070"/>
</dbReference>
<dbReference type="EnsemblPlants" id="OB04G27070.1">
    <property type="protein sequence ID" value="OB04G27070.1"/>
    <property type="gene ID" value="OB04G27070"/>
</dbReference>
<name>J3LZY2_ORYBR</name>
<dbReference type="AlphaFoldDB" id="J3LZY2"/>
<protein>
    <submittedName>
        <fullName evidence="2">Uncharacterized protein</fullName>
    </submittedName>
</protein>
<evidence type="ECO:0000313" key="2">
    <source>
        <dbReference type="EnsemblPlants" id="OB04G27070.1"/>
    </source>
</evidence>